<organism evidence="4">
    <name type="scientific">bioreactor metagenome</name>
    <dbReference type="NCBI Taxonomy" id="1076179"/>
    <lineage>
        <taxon>unclassified sequences</taxon>
        <taxon>metagenomes</taxon>
        <taxon>ecological metagenomes</taxon>
    </lineage>
</organism>
<gene>
    <name evidence="4" type="primary">fabF_51</name>
    <name evidence="4" type="ORF">SDC9_162584</name>
</gene>
<dbReference type="Pfam" id="PF00109">
    <property type="entry name" value="ketoacyl-synt"/>
    <property type="match status" value="1"/>
</dbReference>
<accession>A0A645FT33</accession>
<dbReference type="PROSITE" id="PS52004">
    <property type="entry name" value="KS3_2"/>
    <property type="match status" value="1"/>
</dbReference>
<dbReference type="GO" id="GO:0005829">
    <property type="term" value="C:cytosol"/>
    <property type="evidence" value="ECO:0007669"/>
    <property type="project" value="TreeGrafter"/>
</dbReference>
<dbReference type="InterPro" id="IPR020841">
    <property type="entry name" value="PKS_Beta-ketoAc_synthase_dom"/>
</dbReference>
<evidence type="ECO:0000259" key="3">
    <source>
        <dbReference type="PROSITE" id="PS52004"/>
    </source>
</evidence>
<dbReference type="InterPro" id="IPR014031">
    <property type="entry name" value="Ketoacyl_synth_C"/>
</dbReference>
<proteinExistence type="inferred from homology"/>
<dbReference type="SUPFAM" id="SSF53901">
    <property type="entry name" value="Thiolase-like"/>
    <property type="match status" value="1"/>
</dbReference>
<reference evidence="4" key="1">
    <citation type="submission" date="2019-08" db="EMBL/GenBank/DDBJ databases">
        <authorList>
            <person name="Kucharzyk K."/>
            <person name="Murdoch R.W."/>
            <person name="Higgins S."/>
            <person name="Loffler F."/>
        </authorList>
    </citation>
    <scope>NUCLEOTIDE SEQUENCE</scope>
</reference>
<evidence type="ECO:0000313" key="4">
    <source>
        <dbReference type="EMBL" id="MPN15254.1"/>
    </source>
</evidence>
<dbReference type="InterPro" id="IPR014030">
    <property type="entry name" value="Ketoacyl_synth_N"/>
</dbReference>
<dbReference type="Pfam" id="PF02801">
    <property type="entry name" value="Ketoacyl-synt_C"/>
    <property type="match status" value="1"/>
</dbReference>
<dbReference type="InterPro" id="IPR016039">
    <property type="entry name" value="Thiolase-like"/>
</dbReference>
<sequence>MAGDSTISPLFIHSLFKAGALAKSGDSRPFDKKRDGFVMGEGGGAIILETEDHAIRRGAPIKAALLGCANNSDAYHPVSPEPNGNGAAACMRLALEQAGLRPEDIGYINAHGTATLQGDVAETKAIKQVFGSYRVPVSSTKGATGHLLGAGGITEVIACVKAIETGILPPNIHCDEQDEACDLNILANAPAAKHIDIAMSNAFGFGGQNSNIIVGRYNG</sequence>
<dbReference type="EC" id="2.3.1.179" evidence="4"/>
<dbReference type="InterPro" id="IPR000794">
    <property type="entry name" value="Beta-ketoacyl_synthase"/>
</dbReference>
<dbReference type="PANTHER" id="PTHR11712">
    <property type="entry name" value="POLYKETIDE SYNTHASE-RELATED"/>
    <property type="match status" value="1"/>
</dbReference>
<evidence type="ECO:0000256" key="2">
    <source>
        <dbReference type="ARBA" id="ARBA00022679"/>
    </source>
</evidence>
<dbReference type="Gene3D" id="3.40.47.10">
    <property type="match status" value="1"/>
</dbReference>
<comment type="caution">
    <text evidence="4">The sequence shown here is derived from an EMBL/GenBank/DDBJ whole genome shotgun (WGS) entry which is preliminary data.</text>
</comment>
<dbReference type="AlphaFoldDB" id="A0A645FT33"/>
<comment type="similarity">
    <text evidence="1">Belongs to the thiolase-like superfamily. Beta-ketoacyl-ACP synthases family.</text>
</comment>
<name>A0A645FT33_9ZZZZ</name>
<protein>
    <submittedName>
        <fullName evidence="4">3-oxoacyl-[acyl-carrier-protein] synthase 2</fullName>
        <ecNumber evidence="4">2.3.1.179</ecNumber>
    </submittedName>
</protein>
<feature type="domain" description="Ketosynthase family 3 (KS3)" evidence="3">
    <location>
        <begin position="1"/>
        <end position="216"/>
    </location>
</feature>
<dbReference type="CDD" id="cd00834">
    <property type="entry name" value="KAS_I_II"/>
    <property type="match status" value="1"/>
</dbReference>
<evidence type="ECO:0000256" key="1">
    <source>
        <dbReference type="ARBA" id="ARBA00008467"/>
    </source>
</evidence>
<dbReference type="GO" id="GO:0004315">
    <property type="term" value="F:3-oxoacyl-[acyl-carrier-protein] synthase activity"/>
    <property type="evidence" value="ECO:0007669"/>
    <property type="project" value="UniProtKB-EC"/>
</dbReference>
<keyword evidence="2 4" id="KW-0808">Transferase</keyword>
<dbReference type="SMART" id="SM00825">
    <property type="entry name" value="PKS_KS"/>
    <property type="match status" value="1"/>
</dbReference>
<dbReference type="GO" id="GO:0006633">
    <property type="term" value="P:fatty acid biosynthetic process"/>
    <property type="evidence" value="ECO:0007669"/>
    <property type="project" value="TreeGrafter"/>
</dbReference>
<dbReference type="EMBL" id="VSSQ01061977">
    <property type="protein sequence ID" value="MPN15254.1"/>
    <property type="molecule type" value="Genomic_DNA"/>
</dbReference>
<dbReference type="PANTHER" id="PTHR11712:SF336">
    <property type="entry name" value="3-OXOACYL-[ACYL-CARRIER-PROTEIN] SYNTHASE, MITOCHONDRIAL"/>
    <property type="match status" value="1"/>
</dbReference>
<keyword evidence="4" id="KW-0012">Acyltransferase</keyword>